<dbReference type="GO" id="GO:0005524">
    <property type="term" value="F:ATP binding"/>
    <property type="evidence" value="ECO:0007669"/>
    <property type="project" value="UniProtKB-KW"/>
</dbReference>
<name>A0A445LRK1_GLYSO</name>
<evidence type="ECO:0000256" key="5">
    <source>
        <dbReference type="SAM" id="MobiDB-lite"/>
    </source>
</evidence>
<dbReference type="PROSITE" id="PS01012">
    <property type="entry name" value="FOLYLPOLYGLU_SYNT_2"/>
    <property type="match status" value="1"/>
</dbReference>
<dbReference type="SUPFAM" id="SSF53623">
    <property type="entry name" value="MurD-like peptide ligases, catalytic domain"/>
    <property type="match status" value="1"/>
</dbReference>
<comment type="caution">
    <text evidence="7">The sequence shown here is derived from an EMBL/GenBank/DDBJ whole genome shotgun (WGS) entry which is preliminary data.</text>
</comment>
<keyword evidence="8" id="KW-1185">Reference proteome</keyword>
<dbReference type="GO" id="GO:0005829">
    <property type="term" value="C:cytosol"/>
    <property type="evidence" value="ECO:0007669"/>
    <property type="project" value="TreeGrafter"/>
</dbReference>
<organism evidence="7 8">
    <name type="scientific">Glycine soja</name>
    <name type="common">Wild soybean</name>
    <dbReference type="NCBI Taxonomy" id="3848"/>
    <lineage>
        <taxon>Eukaryota</taxon>
        <taxon>Viridiplantae</taxon>
        <taxon>Streptophyta</taxon>
        <taxon>Embryophyta</taxon>
        <taxon>Tracheophyta</taxon>
        <taxon>Spermatophyta</taxon>
        <taxon>Magnoliopsida</taxon>
        <taxon>eudicotyledons</taxon>
        <taxon>Gunneridae</taxon>
        <taxon>Pentapetalae</taxon>
        <taxon>rosids</taxon>
        <taxon>fabids</taxon>
        <taxon>Fabales</taxon>
        <taxon>Fabaceae</taxon>
        <taxon>Papilionoideae</taxon>
        <taxon>50 kb inversion clade</taxon>
        <taxon>NPAAA clade</taxon>
        <taxon>indigoferoid/millettioid clade</taxon>
        <taxon>Phaseoleae</taxon>
        <taxon>Glycine</taxon>
        <taxon>Glycine subgen. Soja</taxon>
    </lineage>
</organism>
<dbReference type="NCBIfam" id="TIGR01499">
    <property type="entry name" value="folC"/>
    <property type="match status" value="1"/>
</dbReference>
<dbReference type="PANTHER" id="PTHR11136">
    <property type="entry name" value="FOLYLPOLYGLUTAMATE SYNTHASE-RELATED"/>
    <property type="match status" value="1"/>
</dbReference>
<feature type="domain" description="Integrase catalytic" evidence="6">
    <location>
        <begin position="734"/>
        <end position="912"/>
    </location>
</feature>
<evidence type="ECO:0000256" key="4">
    <source>
        <dbReference type="ARBA" id="ARBA00022840"/>
    </source>
</evidence>
<protein>
    <submittedName>
        <fullName evidence="7">Retrovirus-related Pol polyprotein from transposon TNT 1-94</fullName>
        <ecNumber evidence="7">2.7.7.7</ecNumber>
        <ecNumber evidence="7">6.3.2.17</ecNumber>
    </submittedName>
</protein>
<keyword evidence="3" id="KW-0547">Nucleotide-binding</keyword>
<dbReference type="SUPFAM" id="SSF56672">
    <property type="entry name" value="DNA/RNA polymerases"/>
    <property type="match status" value="1"/>
</dbReference>
<reference evidence="7 8" key="1">
    <citation type="submission" date="2018-09" db="EMBL/GenBank/DDBJ databases">
        <title>A high-quality reference genome of wild soybean provides a powerful tool to mine soybean genomes.</title>
        <authorList>
            <person name="Xie M."/>
            <person name="Chung C.Y.L."/>
            <person name="Li M.-W."/>
            <person name="Wong F.-L."/>
            <person name="Chan T.-F."/>
            <person name="Lam H.-M."/>
        </authorList>
    </citation>
    <scope>NUCLEOTIDE SEQUENCE [LARGE SCALE GENOMIC DNA]</scope>
    <source>
        <strain evidence="8">cv. W05</strain>
        <tissue evidence="7">Hypocotyl of etiolated seedlings</tissue>
    </source>
</reference>
<dbReference type="InterPro" id="IPR012337">
    <property type="entry name" value="RNaseH-like_sf"/>
</dbReference>
<dbReference type="InterPro" id="IPR057670">
    <property type="entry name" value="SH3_retrovirus"/>
</dbReference>
<dbReference type="Proteomes" id="UP000289340">
    <property type="component" value="Chromosome 2"/>
</dbReference>
<dbReference type="EC" id="6.3.2.17" evidence="7"/>
<dbReference type="GO" id="GO:0015074">
    <property type="term" value="P:DNA integration"/>
    <property type="evidence" value="ECO:0007669"/>
    <property type="project" value="InterPro"/>
</dbReference>
<accession>A0A445LRK1</accession>
<dbReference type="CDD" id="cd09272">
    <property type="entry name" value="RNase_HI_RT_Ty1"/>
    <property type="match status" value="1"/>
</dbReference>
<dbReference type="InterPro" id="IPR036397">
    <property type="entry name" value="RNaseH_sf"/>
</dbReference>
<dbReference type="InterPro" id="IPR001645">
    <property type="entry name" value="Folylpolyglutamate_synth"/>
</dbReference>
<evidence type="ECO:0000313" key="8">
    <source>
        <dbReference type="Proteomes" id="UP000289340"/>
    </source>
</evidence>
<keyword evidence="4" id="KW-0067">ATP-binding</keyword>
<dbReference type="InterPro" id="IPR036565">
    <property type="entry name" value="Mur-like_cat_sf"/>
</dbReference>
<keyword evidence="7" id="KW-0808">Transferase</keyword>
<keyword evidence="7" id="KW-0548">Nucleotidyltransferase</keyword>
<dbReference type="GO" id="GO:0003887">
    <property type="term" value="F:DNA-directed DNA polymerase activity"/>
    <property type="evidence" value="ECO:0007669"/>
    <property type="project" value="UniProtKB-EC"/>
</dbReference>
<evidence type="ECO:0000256" key="3">
    <source>
        <dbReference type="ARBA" id="ARBA00022741"/>
    </source>
</evidence>
<feature type="region of interest" description="Disordered" evidence="5">
    <location>
        <begin position="637"/>
        <end position="658"/>
    </location>
</feature>
<sequence>MLRLFPTTCLSFSGDLFENWHAVRVAANSKHCHTQPHAGPWCVKFTHTAHDASSTSVTLIFSPSTSRHPRWIFLPFSRVNNTRCHRKDRHIVHVRYQLKTLPHTGPWSVKVTYTTHDASPENTTEQLSMPPLFLFLTILAFKIFISEQVDAAIIEVGLGGKEDSTNVIKEPTVCGITSLGMDHTEILGDTLGQIASHKAGIFKPKVPAFTVPQPPEAMDVILERAKELMVPLEVTEPFDCKQMKGLELGLSGDHQFYNAALAVSLSRCWLQRTGNWGKKYQKDSNLPDEFIRGLSTAHFSGRAQIVYDSSPNSDCSEILSKNCGGELIFYLDGAHSPESMETCAKWFSNAVKRYEISSHSSFEVENAEESLENGHFLHESKTLEQLEKSFRRSGFRPSPSPLPPATVHRTPAAGIFFWVKMATSGPVFSFSGIPTIATAKLNWKNYLSWSASVELWFLGQGYHDHLEKNVNVVPNDKKLEWEKVDYQLCAVLWQSVESDVLEILRSFKTCHLFWKKAQEIFANDIQSLFDATVKVTALKQSNHDMIAHMGKARATVEELRRFLVADSLEEVNRKLDKFYMVLILRSLHSDFDHVRDQVLAGDQVPLMDSLITRLLRVPHALKDENLTDAVETSAMVAPRGRGGGRNSRGGRNGRSRRPQCTYCKRMGHTQENCYSLHGFPDKVAHVSKSEKPESKFPDEEYQEYLKLKSEKSSNQASSSSVQCFSTACVSQSIGSPSPWILDSGASDHISGNKSSFSSIFFPKIPHLVTVANGSKEHGTGRLIGEGRESRGLYYLESSSPISCFASSKPKLLHDRLGHPSLFKLKIMVPSLKNLQVLDCILHQSTCPHTPQQNGIAERKNRHLLETARSLMLNSNVPTHHWGDAVLTACFLINRMPSSLENQIPHSIIFPHDPLFHVSPRVFDCTCFVHDLSPGLDKLSAKSVKCVFLGYSRLQKGYKCYSPITRRYYMSADVTFFEDTPFFSSSVDHSSSLQEVLPIPCPLGNSDQNVNEVPSSLPNSIEVVSPPLLTYHHRTRSADSIVPEASPRDSHPSPTSPPTMDPASSPVSHHSESAWLIAIRKGTRSTRNPHPIYNFLSYHRLSPSYSSFFFSLSSHHVPSNVHEALSHPGWRQAMIDEMQALENNGTWELVPLPPGKKTIYGLDYCDTFSPVAKITTVRLFLVMAAMRHRPLHQLDIKNAFLHGDLEEEIYMEQPPGFVAQGEYGFVCKLRRSLYGLKQSPRAWFGKFSHIVQLFGLKRSEADHSVFYCHSSPGKCVYLIVYVDDIVITGNDATKIVQLKEHLFSHFQTKDLGYLKYFLGIEVAQSGDSVVISQRKYALDILEETGMQNCRPVDSPMDPNLKLLANQSELCPDPERYRRLVGKLIYLTITRPDISFAVGVVSQFMQNPRVDHWNAVMRILRYIKRAPGQGLLYEDKGNTQVSGYCDANWAGCPMDRRSTSGYCVSIGGNAISWKSKKQTVVTRSSAEAEYRSMAMATCELMWIKQLIQELRFCEVGQMKLYCDNQAALHIASNPVFHERTKHIEIDCHFIREKLLSKEIITEFISSNDQPADILTKSLRGPRIQSICSKLDSSIQLLRCEKSPYFASTAGKYMRFFSQNLLKPCIGIYFSRALFVPNMSKYSKVTSGASVISSDLNGIDLSWQFNLQRIWEKITHGKEMTTLLEKDFKIDNKEILPPHEFLYDDASSGCHSHNYLARSAVIPSLPLTIKWLRDCVRDHPSTRLQVLVTGSLHLVGDVLKLLKR</sequence>
<comment type="similarity">
    <text evidence="1">Belongs to the folylpolyglutamate synthase family.</text>
</comment>
<dbReference type="Pfam" id="PF07727">
    <property type="entry name" value="RVT_2"/>
    <property type="match status" value="1"/>
</dbReference>
<dbReference type="EMBL" id="QZWG01000002">
    <property type="protein sequence ID" value="RZC25712.1"/>
    <property type="molecule type" value="Genomic_DNA"/>
</dbReference>
<dbReference type="InterPro" id="IPR001584">
    <property type="entry name" value="Integrase_cat-core"/>
</dbReference>
<dbReference type="Gene3D" id="3.40.1190.10">
    <property type="entry name" value="Mur-like, catalytic domain"/>
    <property type="match status" value="1"/>
</dbReference>
<proteinExistence type="inferred from homology"/>
<dbReference type="GO" id="GO:0003676">
    <property type="term" value="F:nucleic acid binding"/>
    <property type="evidence" value="ECO:0007669"/>
    <property type="project" value="InterPro"/>
</dbReference>
<feature type="region of interest" description="Disordered" evidence="5">
    <location>
        <begin position="1038"/>
        <end position="1067"/>
    </location>
</feature>
<dbReference type="Gene3D" id="3.30.420.10">
    <property type="entry name" value="Ribonuclease H-like superfamily/Ribonuclease H"/>
    <property type="match status" value="1"/>
</dbReference>
<dbReference type="GO" id="GO:0004326">
    <property type="term" value="F:tetrahydrofolylpolyglutamate synthase activity"/>
    <property type="evidence" value="ECO:0007669"/>
    <property type="project" value="UniProtKB-EC"/>
</dbReference>
<evidence type="ECO:0000259" key="6">
    <source>
        <dbReference type="PROSITE" id="PS50994"/>
    </source>
</evidence>
<gene>
    <name evidence="7" type="ORF">D0Y65_004425</name>
</gene>
<evidence type="ECO:0000256" key="2">
    <source>
        <dbReference type="ARBA" id="ARBA00022598"/>
    </source>
</evidence>
<dbReference type="InterPro" id="IPR013103">
    <property type="entry name" value="RVT_2"/>
</dbReference>
<dbReference type="PANTHER" id="PTHR11136:SF5">
    <property type="entry name" value="FOLYLPOLYGLUTAMATE SYNTHASE, MITOCHONDRIAL"/>
    <property type="match status" value="1"/>
</dbReference>
<dbReference type="GO" id="GO:0005739">
    <property type="term" value="C:mitochondrion"/>
    <property type="evidence" value="ECO:0007669"/>
    <property type="project" value="TreeGrafter"/>
</dbReference>
<feature type="compositionally biased region" description="Gly residues" evidence="5">
    <location>
        <begin position="640"/>
        <end position="650"/>
    </location>
</feature>
<dbReference type="EC" id="2.7.7.7" evidence="7"/>
<evidence type="ECO:0000256" key="1">
    <source>
        <dbReference type="ARBA" id="ARBA00008276"/>
    </source>
</evidence>
<evidence type="ECO:0000313" key="7">
    <source>
        <dbReference type="EMBL" id="RZC25712.1"/>
    </source>
</evidence>
<dbReference type="Pfam" id="PF25597">
    <property type="entry name" value="SH3_retrovirus"/>
    <property type="match status" value="1"/>
</dbReference>
<dbReference type="InterPro" id="IPR018109">
    <property type="entry name" value="Folylpolyglutamate_synth_CS"/>
</dbReference>
<dbReference type="InterPro" id="IPR043502">
    <property type="entry name" value="DNA/RNA_pol_sf"/>
</dbReference>
<dbReference type="PROSITE" id="PS50994">
    <property type="entry name" value="INTEGRASE"/>
    <property type="match status" value="1"/>
</dbReference>
<dbReference type="SUPFAM" id="SSF53098">
    <property type="entry name" value="Ribonuclease H-like"/>
    <property type="match status" value="1"/>
</dbReference>
<keyword evidence="2 7" id="KW-0436">Ligase</keyword>